<gene>
    <name evidence="1" type="ORF">QO006_002621</name>
</gene>
<organism evidence="1 2">
    <name type="scientific">Deinococcus enclensis</name>
    <dbReference type="NCBI Taxonomy" id="1049582"/>
    <lineage>
        <taxon>Bacteria</taxon>
        <taxon>Thermotogati</taxon>
        <taxon>Deinococcota</taxon>
        <taxon>Deinococci</taxon>
        <taxon>Deinococcales</taxon>
        <taxon>Deinococcaceae</taxon>
        <taxon>Deinococcus</taxon>
    </lineage>
</organism>
<dbReference type="Proteomes" id="UP001232163">
    <property type="component" value="Unassembled WGS sequence"/>
</dbReference>
<dbReference type="RefSeq" id="WP_307466799.1">
    <property type="nucleotide sequence ID" value="NZ_JAURUR010000009.1"/>
</dbReference>
<protein>
    <recommendedName>
        <fullName evidence="3">Acetyltransferase</fullName>
    </recommendedName>
</protein>
<name>A0ABT9MEZ3_9DEIO</name>
<keyword evidence="2" id="KW-1185">Reference proteome</keyword>
<accession>A0ABT9MEZ3</accession>
<dbReference type="EMBL" id="JAURUR010000009">
    <property type="protein sequence ID" value="MDP9765173.1"/>
    <property type="molecule type" value="Genomic_DNA"/>
</dbReference>
<proteinExistence type="predicted"/>
<evidence type="ECO:0000313" key="2">
    <source>
        <dbReference type="Proteomes" id="UP001232163"/>
    </source>
</evidence>
<reference evidence="1 2" key="1">
    <citation type="submission" date="2023-07" db="EMBL/GenBank/DDBJ databases">
        <title>Genomic Encyclopedia of Type Strains, Phase IV (KMG-IV): sequencing the most valuable type-strain genomes for metagenomic binning, comparative biology and taxonomic classification.</title>
        <authorList>
            <person name="Goeker M."/>
        </authorList>
    </citation>
    <scope>NUCLEOTIDE SEQUENCE [LARGE SCALE GENOMIC DNA]</scope>
    <source>
        <strain evidence="1 2">NIO-1023</strain>
    </source>
</reference>
<evidence type="ECO:0000313" key="1">
    <source>
        <dbReference type="EMBL" id="MDP9765173.1"/>
    </source>
</evidence>
<sequence>MRRLLHDLSDLYMVDVMCDDDVVPFYARLGMTPAGGMILRNYAQQAGRSASPAED</sequence>
<comment type="caution">
    <text evidence="1">The sequence shown here is derived from an EMBL/GenBank/DDBJ whole genome shotgun (WGS) entry which is preliminary data.</text>
</comment>
<evidence type="ECO:0008006" key="3">
    <source>
        <dbReference type="Google" id="ProtNLM"/>
    </source>
</evidence>
<dbReference type="Gene3D" id="3.40.630.30">
    <property type="match status" value="1"/>
</dbReference>